<evidence type="ECO:0000313" key="2">
    <source>
        <dbReference type="EMBL" id="KDQ20993.1"/>
    </source>
</evidence>
<gene>
    <name evidence="2" type="ORF">BOTBODRAFT_169668</name>
</gene>
<evidence type="ECO:0000313" key="3">
    <source>
        <dbReference type="Proteomes" id="UP000027195"/>
    </source>
</evidence>
<accession>A0A067MZ13</accession>
<evidence type="ECO:0000256" key="1">
    <source>
        <dbReference type="SAM" id="MobiDB-lite"/>
    </source>
</evidence>
<dbReference type="SUPFAM" id="SSF48371">
    <property type="entry name" value="ARM repeat"/>
    <property type="match status" value="1"/>
</dbReference>
<dbReference type="OrthoDB" id="2591260at2759"/>
<feature type="compositionally biased region" description="Polar residues" evidence="1">
    <location>
        <begin position="64"/>
        <end position="84"/>
    </location>
</feature>
<reference evidence="3" key="1">
    <citation type="journal article" date="2014" name="Proc. Natl. Acad. Sci. U.S.A.">
        <title>Extensive sampling of basidiomycete genomes demonstrates inadequacy of the white-rot/brown-rot paradigm for wood decay fungi.</title>
        <authorList>
            <person name="Riley R."/>
            <person name="Salamov A.A."/>
            <person name="Brown D.W."/>
            <person name="Nagy L.G."/>
            <person name="Floudas D."/>
            <person name="Held B.W."/>
            <person name="Levasseur A."/>
            <person name="Lombard V."/>
            <person name="Morin E."/>
            <person name="Otillar R."/>
            <person name="Lindquist E.A."/>
            <person name="Sun H."/>
            <person name="LaButti K.M."/>
            <person name="Schmutz J."/>
            <person name="Jabbour D."/>
            <person name="Luo H."/>
            <person name="Baker S.E."/>
            <person name="Pisabarro A.G."/>
            <person name="Walton J.D."/>
            <person name="Blanchette R.A."/>
            <person name="Henrissat B."/>
            <person name="Martin F."/>
            <person name="Cullen D."/>
            <person name="Hibbett D.S."/>
            <person name="Grigoriev I.V."/>
        </authorList>
    </citation>
    <scope>NUCLEOTIDE SEQUENCE [LARGE SCALE GENOMIC DNA]</scope>
    <source>
        <strain evidence="3">FD-172 SS1</strain>
    </source>
</reference>
<feature type="compositionally biased region" description="Basic residues" evidence="1">
    <location>
        <begin position="34"/>
        <end position="49"/>
    </location>
</feature>
<protein>
    <recommendedName>
        <fullName evidence="4">Telomere-associated protein Rif1 N-terminal domain-containing protein</fullName>
    </recommendedName>
</protein>
<feature type="compositionally biased region" description="Polar residues" evidence="1">
    <location>
        <begin position="1274"/>
        <end position="1284"/>
    </location>
</feature>
<feature type="region of interest" description="Disordered" evidence="1">
    <location>
        <begin position="226"/>
        <end position="255"/>
    </location>
</feature>
<name>A0A067MZ13_BOTB1</name>
<sequence length="1586" mass="173665">MSLLTPPPPSTPPRDTALKPKENISLPSPLSSPRSHKSKSKGSSPRKFRVGVVSSAPARRKGVSFSQTNHHHPYSTTVRRLPSYAQQTKRPMKSILKAVTPVSSALPAEKSQRQWTPEPDEPLAHAEFIMSPLKVILASLNRPTSDEDISSQAPMALRDLIEAWSVLFNRLRAYFPQDLAPAQGSQSNNPNEIYPALEPFRTYAQPMMQALLRDVGRALVNPVNVASSQDDEENSLLSSQPPTPSNADDDEGQKRKPGLTEFEVLYARDLFLLSHAAIKFLALILWAPQLYTLLDEESQQGLLRPVLDILHCGALPTPNPRKTYTLAMWVLQSQRLPASVLSLEKERIAQAVERGVRGEFGREGKKGAACESLGAVQTLSIHYPALFLPLFSGLVPAIVENLTSVIPTVRTKAGLALGGLGAGLFCWEDALRQSKEDTVITLPVREVISTKLLACFPLPEPVIRKKNVPAPPPHPLFAALRASFATPTITSFWSLSVIAALITLSGPALFSHSVLLRCALDCFSSGLNQRKGGVRVAARVVWNALVWAWSCGRRSGDQVQFGPAADPAKVVKQILFPPVGAGVIATFVGNPDDEVAMRTGLELVGQMLKGGMANGLITFSRLISGAAGSPESEEQYDFAAVLGRLVPQSILTGRLMQQSPVDEEQQTLGAMAKIIADSECVSVADIRVLSVPEIRRWWDDLIVVWKQMFFKWQGDEIAFDLWETLLQAQLGVSPQERAEFMPRLSDILVELLQSDSRVWAAACLELEEGQEIAFTLSFATRIYSVVRKVFPHFEDLGAVPRNAVDALFSLTQDIELDDVLDLWTELLGEILNGGSAELVQYVCQYLTDSLELPLAQRAWCSIAQHWTDGPGTFDGTLILLGFPFTRPDVKALDEVEVEMWDALVVRALENSDNQLHSLEAIAAYLTAYNEESQKSLRMMYMQASAVLLSHIQFDPQQEEHRIPLLLSFTNDLLRDSHPMESVFKTGDVDKALGIIQVITALIGSTPPSLVLSILVSLEDGLCTWLQDGDEVLTDETYNENLAVLYTTALNVLQALPPNPEALSTLAPFLASGFSHIPAPGLCPLAFKDFWAKKYIPLAGVLEQVGYPDVLKPCLRSLVETEGVAFAAGLSLGSNIEESQPVSIIEDSMPTQLPGPDSLDLAEDCAMVGRKTLSTKLSPVKEVPSSASSGQSVNEEADTACIFYPSDDAEEADVQNSLQVVDVYTPSPTPHVIAEYQVPVGDSEKAPVNKDWLRAREESDKLPFNVLSPARAMSEPSTPSTSGQLTPHGRRKRRAATMDEGTPSKRSRRSSPEPLSLEDDDDVREASPPRQGLLQRLVHSFVGGSQSGSPHTTPPPTRRSVKKPRMVLDAVEVPRMSELRKREKELKARQALAGSSRPADPAPSALDDTFDVFDTTRDSESPSRQQSLVFSPFNTLDRRPIPLPPAAQQQRDLSSDDSVMSMESDSRQPLSTPRSARGLTTPYLEATILSPSVQRNTHDEDLSSDDMEVPPSPSREHFERRQQRATSLTPRATPPVNQTEAFLATIRDAFVARDRIHSMSAKELVALNKLLTGLNAEVNDALGKLVG</sequence>
<proteinExistence type="predicted"/>
<feature type="compositionally biased region" description="Pro residues" evidence="1">
    <location>
        <begin position="1"/>
        <end position="12"/>
    </location>
</feature>
<feature type="region of interest" description="Disordered" evidence="1">
    <location>
        <begin position="1"/>
        <end position="84"/>
    </location>
</feature>
<dbReference type="EMBL" id="KL198017">
    <property type="protein sequence ID" value="KDQ20993.1"/>
    <property type="molecule type" value="Genomic_DNA"/>
</dbReference>
<feature type="compositionally biased region" description="Polar residues" evidence="1">
    <location>
        <begin position="1421"/>
        <end position="1433"/>
    </location>
</feature>
<dbReference type="InParanoid" id="A0A067MZ13"/>
<dbReference type="STRING" id="930990.A0A067MZ13"/>
<keyword evidence="3" id="KW-1185">Reference proteome</keyword>
<feature type="region of interest" description="Disordered" evidence="1">
    <location>
        <begin position="1267"/>
        <end position="1327"/>
    </location>
</feature>
<feature type="compositionally biased region" description="Basic and acidic residues" evidence="1">
    <location>
        <begin position="1374"/>
        <end position="1387"/>
    </location>
</feature>
<dbReference type="Proteomes" id="UP000027195">
    <property type="component" value="Unassembled WGS sequence"/>
</dbReference>
<feature type="region of interest" description="Disordered" evidence="1">
    <location>
        <begin position="1341"/>
        <end position="1533"/>
    </location>
</feature>
<dbReference type="HOGENOM" id="CLU_001598_1_0_1"/>
<dbReference type="InterPro" id="IPR016024">
    <property type="entry name" value="ARM-type_fold"/>
</dbReference>
<organism evidence="2 3">
    <name type="scientific">Botryobasidium botryosum (strain FD-172 SS1)</name>
    <dbReference type="NCBI Taxonomy" id="930990"/>
    <lineage>
        <taxon>Eukaryota</taxon>
        <taxon>Fungi</taxon>
        <taxon>Dikarya</taxon>
        <taxon>Basidiomycota</taxon>
        <taxon>Agaricomycotina</taxon>
        <taxon>Agaricomycetes</taxon>
        <taxon>Cantharellales</taxon>
        <taxon>Botryobasidiaceae</taxon>
        <taxon>Botryobasidium</taxon>
    </lineage>
</organism>
<feature type="compositionally biased region" description="Polar residues" evidence="1">
    <location>
        <begin position="1523"/>
        <end position="1533"/>
    </location>
</feature>
<evidence type="ECO:0008006" key="4">
    <source>
        <dbReference type="Google" id="ProtNLM"/>
    </source>
</evidence>